<accession>A0ABN2HW10</accession>
<dbReference type="EMBL" id="BAAANY010000020">
    <property type="protein sequence ID" value="GAA1694518.1"/>
    <property type="molecule type" value="Genomic_DNA"/>
</dbReference>
<evidence type="ECO:0000313" key="2">
    <source>
        <dbReference type="Proteomes" id="UP001500618"/>
    </source>
</evidence>
<organism evidence="1 2">
    <name type="scientific">Fodinicola feengrottensis</name>
    <dbReference type="NCBI Taxonomy" id="435914"/>
    <lineage>
        <taxon>Bacteria</taxon>
        <taxon>Bacillati</taxon>
        <taxon>Actinomycetota</taxon>
        <taxon>Actinomycetes</taxon>
        <taxon>Mycobacteriales</taxon>
        <taxon>Fodinicola</taxon>
    </lineage>
</organism>
<comment type="caution">
    <text evidence="1">The sequence shown here is derived from an EMBL/GenBank/DDBJ whole genome shotgun (WGS) entry which is preliminary data.</text>
</comment>
<keyword evidence="2" id="KW-1185">Reference proteome</keyword>
<reference evidence="1 2" key="1">
    <citation type="journal article" date="2019" name="Int. J. Syst. Evol. Microbiol.">
        <title>The Global Catalogue of Microorganisms (GCM) 10K type strain sequencing project: providing services to taxonomists for standard genome sequencing and annotation.</title>
        <authorList>
            <consortium name="The Broad Institute Genomics Platform"/>
            <consortium name="The Broad Institute Genome Sequencing Center for Infectious Disease"/>
            <person name="Wu L."/>
            <person name="Ma J."/>
        </authorList>
    </citation>
    <scope>NUCLEOTIDE SEQUENCE [LARGE SCALE GENOMIC DNA]</scope>
    <source>
        <strain evidence="1 2">JCM 14718</strain>
    </source>
</reference>
<evidence type="ECO:0000313" key="1">
    <source>
        <dbReference type="EMBL" id="GAA1694518.1"/>
    </source>
</evidence>
<gene>
    <name evidence="1" type="ORF">GCM10009765_49730</name>
</gene>
<dbReference type="Proteomes" id="UP001500618">
    <property type="component" value="Unassembled WGS sequence"/>
</dbReference>
<dbReference type="RefSeq" id="WP_344312878.1">
    <property type="nucleotide sequence ID" value="NZ_BAAANY010000020.1"/>
</dbReference>
<sequence>MTMRTYHITGDLPYYVISCGACGDAFSCYDDSCYQRDTLANRAVLAGWSVEPHRCPGCGTGTQRQLAAAYSA</sequence>
<name>A0ABN2HW10_9ACTN</name>
<protein>
    <submittedName>
        <fullName evidence="1">Uncharacterized protein</fullName>
    </submittedName>
</protein>
<proteinExistence type="predicted"/>